<comment type="caution">
    <text evidence="1">The sequence shown here is derived from an EMBL/GenBank/DDBJ whole genome shotgun (WGS) entry which is preliminary data.</text>
</comment>
<protein>
    <submittedName>
        <fullName evidence="1">Uncharacterized protein</fullName>
    </submittedName>
</protein>
<dbReference type="Proteomes" id="UP001163046">
    <property type="component" value="Unassembled WGS sequence"/>
</dbReference>
<sequence>MTATNRVRWRQRPCSTRNVMDVAYSSSSKGRLCSSPSLSVLRHFLCLIPRQVELVKFLQQAATPGVLESAMSALWIPFHGLTRCGVLFPRNVPNPFPTSVVKANLDRFLAGPLP</sequence>
<proteinExistence type="predicted"/>
<keyword evidence="2" id="KW-1185">Reference proteome</keyword>
<evidence type="ECO:0000313" key="2">
    <source>
        <dbReference type="Proteomes" id="UP001163046"/>
    </source>
</evidence>
<name>A0A9X0CJY3_9CNID</name>
<dbReference type="EMBL" id="MU827337">
    <property type="protein sequence ID" value="KAJ7353913.1"/>
    <property type="molecule type" value="Genomic_DNA"/>
</dbReference>
<reference evidence="1" key="1">
    <citation type="submission" date="2023-01" db="EMBL/GenBank/DDBJ databases">
        <title>Genome assembly of the deep-sea coral Lophelia pertusa.</title>
        <authorList>
            <person name="Herrera S."/>
            <person name="Cordes E."/>
        </authorList>
    </citation>
    <scope>NUCLEOTIDE SEQUENCE</scope>
    <source>
        <strain evidence="1">USNM1676648</strain>
        <tissue evidence="1">Polyp</tissue>
    </source>
</reference>
<gene>
    <name evidence="1" type="ORF">OS493_031358</name>
</gene>
<organism evidence="1 2">
    <name type="scientific">Desmophyllum pertusum</name>
    <dbReference type="NCBI Taxonomy" id="174260"/>
    <lineage>
        <taxon>Eukaryota</taxon>
        <taxon>Metazoa</taxon>
        <taxon>Cnidaria</taxon>
        <taxon>Anthozoa</taxon>
        <taxon>Hexacorallia</taxon>
        <taxon>Scleractinia</taxon>
        <taxon>Caryophylliina</taxon>
        <taxon>Caryophylliidae</taxon>
        <taxon>Desmophyllum</taxon>
    </lineage>
</organism>
<dbReference type="AlphaFoldDB" id="A0A9X0CJY3"/>
<evidence type="ECO:0000313" key="1">
    <source>
        <dbReference type="EMBL" id="KAJ7353913.1"/>
    </source>
</evidence>
<accession>A0A9X0CJY3</accession>